<organism evidence="2 3">
    <name type="scientific">Streptosporangium amethystogenes subsp. fukuiense</name>
    <dbReference type="NCBI Taxonomy" id="698418"/>
    <lineage>
        <taxon>Bacteria</taxon>
        <taxon>Bacillati</taxon>
        <taxon>Actinomycetota</taxon>
        <taxon>Actinomycetes</taxon>
        <taxon>Streptosporangiales</taxon>
        <taxon>Streptosporangiaceae</taxon>
        <taxon>Streptosporangium</taxon>
    </lineage>
</organism>
<keyword evidence="1 2" id="KW-0808">Transferase</keyword>
<dbReference type="PANTHER" id="PTHR48207:SF4">
    <property type="entry name" value="BLL6097 PROTEIN"/>
    <property type="match status" value="1"/>
</dbReference>
<dbReference type="GO" id="GO:0016740">
    <property type="term" value="F:transferase activity"/>
    <property type="evidence" value="ECO:0007669"/>
    <property type="project" value="UniProtKB-KW"/>
</dbReference>
<dbReference type="EMBL" id="JBHTEE010000001">
    <property type="protein sequence ID" value="MFC7604837.1"/>
    <property type="molecule type" value="Genomic_DNA"/>
</dbReference>
<dbReference type="Proteomes" id="UP001596514">
    <property type="component" value="Unassembled WGS sequence"/>
</dbReference>
<dbReference type="Gene3D" id="3.40.50.10540">
    <property type="entry name" value="Crotonobetainyl-coa:carnitine coa-transferase, domain 1"/>
    <property type="match status" value="2"/>
</dbReference>
<dbReference type="InterPro" id="IPR003673">
    <property type="entry name" value="CoA-Trfase_fam_III"/>
</dbReference>
<gene>
    <name evidence="2" type="ORF">ACFQVD_32495</name>
</gene>
<name>A0ABW2T988_9ACTN</name>
<evidence type="ECO:0000256" key="1">
    <source>
        <dbReference type="ARBA" id="ARBA00022679"/>
    </source>
</evidence>
<reference evidence="3" key="1">
    <citation type="journal article" date="2019" name="Int. J. Syst. Evol. Microbiol.">
        <title>The Global Catalogue of Microorganisms (GCM) 10K type strain sequencing project: providing services to taxonomists for standard genome sequencing and annotation.</title>
        <authorList>
            <consortium name="The Broad Institute Genomics Platform"/>
            <consortium name="The Broad Institute Genome Sequencing Center for Infectious Disease"/>
            <person name="Wu L."/>
            <person name="Ma J."/>
        </authorList>
    </citation>
    <scope>NUCLEOTIDE SEQUENCE [LARGE SCALE GENOMIC DNA]</scope>
    <source>
        <strain evidence="3">JCM 10083</strain>
    </source>
</reference>
<evidence type="ECO:0000313" key="2">
    <source>
        <dbReference type="EMBL" id="MFC7604837.1"/>
    </source>
</evidence>
<accession>A0ABW2T988</accession>
<sequence length="578" mass="58678">MDVVRSGVAADRPLAGTVVRALGDSPALRVAVRRLRALGCAVETGSESPPDGAPAGWLGVTRLPFTVTGGALPECRIGWSGPVAVPMAGEHDVQAACGIMQVHGRAAGGPRPLRVDYVSVCAGVLAVQAVSAGVLALLRGGPALAAATSAAQAALLALTQYVAAATAEPGPCSPGPAGSAGYGAPLFRSADGVRFEIETLDAEDWRCFWTELGAGPAAVATGWPPFQQRFATATCPLPTALGTAAAALDYRTVRVVAERSGVSVLPVRAADAPGLLPPAPASPWRLRGQVVTGPASALPPLGPHDRAPLAGLRVVEATSRVQGPLSGHLLGLLGAEVVRLEPPGGDPMRGVPPMAGECSARFQALNRGKRVVEADLKSAPGRRAALRLVAAADVFLHNWPPGRAARLGLDHEALAAVRPCLVHAHAGGWADLLPEPQPLATDYLVQAYCGVAALVGGPGEPPAPTLLTLTDVLGGLISAEGVVAALLARSRTGAGVRAETALVDAARLIRDATAPHGRGDATRTGAEVGAVAVVTDLAEMAADPAFSTALDIGGEAVYSRAPWTFVPATAPLWLENTR</sequence>
<dbReference type="PANTHER" id="PTHR48207">
    <property type="entry name" value="SUCCINATE--HYDROXYMETHYLGLUTARATE COA-TRANSFERASE"/>
    <property type="match status" value="1"/>
</dbReference>
<dbReference type="SUPFAM" id="SSF89796">
    <property type="entry name" value="CoA-transferase family III (CaiB/BaiF)"/>
    <property type="match status" value="2"/>
</dbReference>
<protein>
    <submittedName>
        <fullName evidence="2">CoA transferase</fullName>
    </submittedName>
</protein>
<evidence type="ECO:0000313" key="3">
    <source>
        <dbReference type="Proteomes" id="UP001596514"/>
    </source>
</evidence>
<dbReference type="InterPro" id="IPR023606">
    <property type="entry name" value="CoA-Trfase_III_dom_1_sf"/>
</dbReference>
<dbReference type="InterPro" id="IPR050483">
    <property type="entry name" value="CoA-transferase_III_domain"/>
</dbReference>
<dbReference type="RefSeq" id="WP_343971511.1">
    <property type="nucleotide sequence ID" value="NZ_BAAAGK010000089.1"/>
</dbReference>
<comment type="caution">
    <text evidence="2">The sequence shown here is derived from an EMBL/GenBank/DDBJ whole genome shotgun (WGS) entry which is preliminary data.</text>
</comment>
<dbReference type="InterPro" id="IPR044855">
    <property type="entry name" value="CoA-Trfase_III_dom3_sf"/>
</dbReference>
<dbReference type="Pfam" id="PF02515">
    <property type="entry name" value="CoA_transf_3"/>
    <property type="match status" value="2"/>
</dbReference>
<proteinExistence type="predicted"/>
<dbReference type="Gene3D" id="3.30.1540.10">
    <property type="entry name" value="formyl-coa transferase, domain 3"/>
    <property type="match status" value="1"/>
</dbReference>
<keyword evidence="3" id="KW-1185">Reference proteome</keyword>